<dbReference type="Proteomes" id="UP000006882">
    <property type="component" value="Chromosome G1"/>
</dbReference>
<dbReference type="EMBL" id="CM007651">
    <property type="protein sequence ID" value="ONI31574.1"/>
    <property type="molecule type" value="Genomic_DNA"/>
</dbReference>
<dbReference type="Gramene" id="ONI31574">
    <property type="protein sequence ID" value="ONI31574"/>
    <property type="gene ID" value="PRUPE_1G320300"/>
</dbReference>
<evidence type="ECO:0000256" key="1">
    <source>
        <dbReference type="ARBA" id="ARBA00010199"/>
    </source>
</evidence>
<reference evidence="2 3" key="1">
    <citation type="journal article" date="2013" name="Nat. Genet.">
        <title>The high-quality draft genome of peach (Prunus persica) identifies unique patterns of genetic diversity, domestication and genome evolution.</title>
        <authorList>
            <consortium name="International Peach Genome Initiative"/>
            <person name="Verde I."/>
            <person name="Abbott A.G."/>
            <person name="Scalabrin S."/>
            <person name="Jung S."/>
            <person name="Shu S."/>
            <person name="Marroni F."/>
            <person name="Zhebentyayeva T."/>
            <person name="Dettori M.T."/>
            <person name="Grimwood J."/>
            <person name="Cattonaro F."/>
            <person name="Zuccolo A."/>
            <person name="Rossini L."/>
            <person name="Jenkins J."/>
            <person name="Vendramin E."/>
            <person name="Meisel L.A."/>
            <person name="Decroocq V."/>
            <person name="Sosinski B."/>
            <person name="Prochnik S."/>
            <person name="Mitros T."/>
            <person name="Policriti A."/>
            <person name="Cipriani G."/>
            <person name="Dondini L."/>
            <person name="Ficklin S."/>
            <person name="Goodstein D.M."/>
            <person name="Xuan P."/>
            <person name="Del Fabbro C."/>
            <person name="Aramini V."/>
            <person name="Copetti D."/>
            <person name="Gonzalez S."/>
            <person name="Horner D.S."/>
            <person name="Falchi R."/>
            <person name="Lucas S."/>
            <person name="Mica E."/>
            <person name="Maldonado J."/>
            <person name="Lazzari B."/>
            <person name="Bielenberg D."/>
            <person name="Pirona R."/>
            <person name="Miculan M."/>
            <person name="Barakat A."/>
            <person name="Testolin R."/>
            <person name="Stella A."/>
            <person name="Tartarini S."/>
            <person name="Tonutti P."/>
            <person name="Arus P."/>
            <person name="Orellana A."/>
            <person name="Wells C."/>
            <person name="Main D."/>
            <person name="Vizzotto G."/>
            <person name="Silva H."/>
            <person name="Salamini F."/>
            <person name="Schmutz J."/>
            <person name="Morgante M."/>
            <person name="Rokhsar D.S."/>
        </authorList>
    </citation>
    <scope>NUCLEOTIDE SEQUENCE [LARGE SCALE GENOMIC DNA]</scope>
    <source>
        <strain evidence="3">cv. Nemared</strain>
    </source>
</reference>
<evidence type="ECO:0000313" key="3">
    <source>
        <dbReference type="Proteomes" id="UP000006882"/>
    </source>
</evidence>
<name>M5XNK7_PRUPE</name>
<dbReference type="GO" id="GO:0015297">
    <property type="term" value="F:antiporter activity"/>
    <property type="evidence" value="ECO:0007669"/>
    <property type="project" value="InterPro"/>
</dbReference>
<proteinExistence type="inferred from homology"/>
<dbReference type="eggNOG" id="KOG1347">
    <property type="taxonomic scope" value="Eukaryota"/>
</dbReference>
<dbReference type="InterPro" id="IPR002528">
    <property type="entry name" value="MATE_fam"/>
</dbReference>
<dbReference type="OMA" id="TGLETIC"/>
<dbReference type="GO" id="GO:0022857">
    <property type="term" value="F:transmembrane transporter activity"/>
    <property type="evidence" value="ECO:0000318"/>
    <property type="project" value="GO_Central"/>
</dbReference>
<dbReference type="PANTHER" id="PTHR11206">
    <property type="entry name" value="MULTIDRUG RESISTANCE PROTEIN"/>
    <property type="match status" value="1"/>
</dbReference>
<organism evidence="2 3">
    <name type="scientific">Prunus persica</name>
    <name type="common">Peach</name>
    <name type="synonym">Amygdalus persica</name>
    <dbReference type="NCBI Taxonomy" id="3760"/>
    <lineage>
        <taxon>Eukaryota</taxon>
        <taxon>Viridiplantae</taxon>
        <taxon>Streptophyta</taxon>
        <taxon>Embryophyta</taxon>
        <taxon>Tracheophyta</taxon>
        <taxon>Spermatophyta</taxon>
        <taxon>Magnoliopsida</taxon>
        <taxon>eudicotyledons</taxon>
        <taxon>Gunneridae</taxon>
        <taxon>Pentapetalae</taxon>
        <taxon>rosids</taxon>
        <taxon>fabids</taxon>
        <taxon>Rosales</taxon>
        <taxon>Rosaceae</taxon>
        <taxon>Amygdaloideae</taxon>
        <taxon>Amygdaleae</taxon>
        <taxon>Prunus</taxon>
    </lineage>
</organism>
<dbReference type="GO" id="GO:0016020">
    <property type="term" value="C:membrane"/>
    <property type="evidence" value="ECO:0000318"/>
    <property type="project" value="GO_Central"/>
</dbReference>
<comment type="similarity">
    <text evidence="1">Belongs to the multi antimicrobial extrusion (MATE) (TC 2.A.66.1) family.</text>
</comment>
<accession>M5XNK7</accession>
<dbReference type="HOGENOM" id="CLU_012893_10_0_1"/>
<protein>
    <recommendedName>
        <fullName evidence="4">Protein DETOXIFICATION</fullName>
    </recommendedName>
</protein>
<gene>
    <name evidence="2" type="ORF">PRUPE_1G320300</name>
</gene>
<dbReference type="Pfam" id="PF01554">
    <property type="entry name" value="MatE"/>
    <property type="match status" value="1"/>
</dbReference>
<evidence type="ECO:0008006" key="4">
    <source>
        <dbReference type="Google" id="ProtNLM"/>
    </source>
</evidence>
<dbReference type="GO" id="GO:0042910">
    <property type="term" value="F:xenobiotic transmembrane transporter activity"/>
    <property type="evidence" value="ECO:0007669"/>
    <property type="project" value="InterPro"/>
</dbReference>
<sequence>MAEVDAKVLTWGSFFQEVKRLCNIAGPMIAVILSQNLLRVSSMMMVRHLGELALSISSLALPLSGVTGFSLFLGMASTPETLCGQAYGAERYQKLGLRTYTAIFSLTLVCLPLSLVWIYMEKLLILIGQDPVISREAGKFTIWLLPALFNFAVLQPLIRYFQAQSLIIPMLISSVTTLLFHIPISWVLLNVILLGLYMKFSSACSKTRAPISKELFHGMGEFFHFAIPSALMLCLEWWSFELLILLSGLLPNPALETSVLSV</sequence>
<evidence type="ECO:0000313" key="2">
    <source>
        <dbReference type="EMBL" id="ONI31574.1"/>
    </source>
</evidence>
<dbReference type="AlphaFoldDB" id="M5XNK7"/>
<keyword evidence="3" id="KW-1185">Reference proteome</keyword>